<organism evidence="1">
    <name type="scientific">Candidatus Moduliflexus flocculans</name>
    <dbReference type="NCBI Taxonomy" id="1499966"/>
    <lineage>
        <taxon>Bacteria</taxon>
        <taxon>Candidatus Moduliflexota</taxon>
        <taxon>Candidatus Moduliflexia</taxon>
        <taxon>Candidatus Moduliflexales</taxon>
        <taxon>Candidatus Moduliflexaceae</taxon>
    </lineage>
</organism>
<reference evidence="1" key="1">
    <citation type="journal article" date="2015" name="PeerJ">
        <title>First genomic representation of candidate bacterial phylum KSB3 points to enhanced environmental sensing as a trigger of wastewater bulking.</title>
        <authorList>
            <person name="Sekiguchi Y."/>
            <person name="Ohashi A."/>
            <person name="Parks D.H."/>
            <person name="Yamauchi T."/>
            <person name="Tyson G.W."/>
            <person name="Hugenholtz P."/>
        </authorList>
    </citation>
    <scope>NUCLEOTIDE SEQUENCE [LARGE SCALE GENOMIC DNA]</scope>
</reference>
<keyword evidence="2" id="KW-1185">Reference proteome</keyword>
<proteinExistence type="predicted"/>
<evidence type="ECO:0000313" key="2">
    <source>
        <dbReference type="Proteomes" id="UP000030700"/>
    </source>
</evidence>
<dbReference type="EMBL" id="DF820458">
    <property type="protein sequence ID" value="GAK52470.1"/>
    <property type="molecule type" value="Genomic_DNA"/>
</dbReference>
<dbReference type="AlphaFoldDB" id="A0A081BQ04"/>
<gene>
    <name evidence="1" type="ORF">U14_03721</name>
</gene>
<dbReference type="Proteomes" id="UP000030700">
    <property type="component" value="Unassembled WGS sequence"/>
</dbReference>
<evidence type="ECO:0000313" key="1">
    <source>
        <dbReference type="EMBL" id="GAK52470.1"/>
    </source>
</evidence>
<sequence length="243" mass="27091">MKRRSYLTLCLGVGLLLIFPSGCVYLRLLKLQQQLGAFAEHIKIDTNYGISMAFMHPVLYARDIVWLIKGEPAIQARCGRYAVFKYDFPKRYAQPGAAEPEALKVAIILVFRDDKLISVRLPKEFSRVIHPQLLESSLRSMGGGTVNKGKREVAGEVATGELKKSAPIPNKPDVEKILGLPYAVTAQKGENTLYYQYGVNLKSDTKRAADPVLEVWFSFSATDDALKKARFSFNNLTAAINFS</sequence>
<dbReference type="HOGENOM" id="CLU_1052959_0_0_0"/>
<accession>A0A081BQ04</accession>
<protein>
    <submittedName>
        <fullName evidence="1">Uncharacterized protein</fullName>
    </submittedName>
</protein>
<name>A0A081BQ04_9BACT</name>